<dbReference type="PRINTS" id="PR01217">
    <property type="entry name" value="PRICHEXTENSN"/>
</dbReference>
<evidence type="ECO:0000313" key="4">
    <source>
        <dbReference type="Proteomes" id="UP000599074"/>
    </source>
</evidence>
<feature type="region of interest" description="Disordered" evidence="1">
    <location>
        <begin position="261"/>
        <end position="295"/>
    </location>
</feature>
<evidence type="ECO:0000256" key="1">
    <source>
        <dbReference type="SAM" id="MobiDB-lite"/>
    </source>
</evidence>
<keyword evidence="2" id="KW-0472">Membrane</keyword>
<sequence length="373" mass="39431">MSMSGPPGGRHPAGQPWDPRYGQEPGDPYQEQNGESYGQQAPSYGQPWGPGEAWGTTSGPTAPGGGSYEQDSPYVTPTAYPPSASRYGQADYPQQPEYLRHTAFHGQPRHEQSPGYGQPPSYDPYQQQPRREPQAWEPPAWEPHSRSPETTWDPAGTQTYPSAGAPTYPAGAPTYPAGPQAYPTTPNEPYPAATQTQAPPTTHAPAALPASLPVKPVAKPAGKPGRRRSRSLVTVVAVLAVLLLGAGGVGLYLMRQKGTDGRAASGATDAGPAPTADSPTPVPPPDAVVGDGEAVSGDAGDVKLGECLVNDGSNEVPRMRVVTCAKDTFEVVKRFSGTIDKARCDGVPGYTHNYFFDSPADSKDFVLCLKQRK</sequence>
<comment type="caution">
    <text evidence="3">The sequence shown here is derived from an EMBL/GenBank/DDBJ whole genome shotgun (WGS) entry which is preliminary data.</text>
</comment>
<dbReference type="AlphaFoldDB" id="A0A8J3T8R9"/>
<name>A0A8J3T8R9_9ACTN</name>
<proteinExistence type="predicted"/>
<feature type="compositionally biased region" description="Low complexity" evidence="1">
    <location>
        <begin position="159"/>
        <end position="223"/>
    </location>
</feature>
<evidence type="ECO:0000256" key="2">
    <source>
        <dbReference type="SAM" id="Phobius"/>
    </source>
</evidence>
<accession>A0A8J3T8R9</accession>
<reference evidence="3" key="1">
    <citation type="submission" date="2021-01" db="EMBL/GenBank/DDBJ databases">
        <title>Whole genome shotgun sequence of Planosporangium mesophilum NBRC 109066.</title>
        <authorList>
            <person name="Komaki H."/>
            <person name="Tamura T."/>
        </authorList>
    </citation>
    <scope>NUCLEOTIDE SEQUENCE</scope>
    <source>
        <strain evidence="3">NBRC 109066</strain>
    </source>
</reference>
<feature type="compositionally biased region" description="Polar residues" evidence="1">
    <location>
        <begin position="30"/>
        <end position="43"/>
    </location>
</feature>
<gene>
    <name evidence="3" type="ORF">Pme01_19150</name>
</gene>
<feature type="compositionally biased region" description="Low complexity" evidence="1">
    <location>
        <begin position="113"/>
        <end position="128"/>
    </location>
</feature>
<keyword evidence="2" id="KW-0812">Transmembrane</keyword>
<dbReference type="Proteomes" id="UP000599074">
    <property type="component" value="Unassembled WGS sequence"/>
</dbReference>
<evidence type="ECO:0008006" key="5">
    <source>
        <dbReference type="Google" id="ProtNLM"/>
    </source>
</evidence>
<feature type="transmembrane region" description="Helical" evidence="2">
    <location>
        <begin position="232"/>
        <end position="254"/>
    </location>
</feature>
<dbReference type="RefSeq" id="WP_168113702.1">
    <property type="nucleotide sequence ID" value="NZ_BOON01000017.1"/>
</dbReference>
<dbReference type="EMBL" id="BOON01000017">
    <property type="protein sequence ID" value="GII22318.1"/>
    <property type="molecule type" value="Genomic_DNA"/>
</dbReference>
<keyword evidence="4" id="KW-1185">Reference proteome</keyword>
<protein>
    <recommendedName>
        <fullName evidence="5">Flagellar basal body protein FliL</fullName>
    </recommendedName>
</protein>
<keyword evidence="2" id="KW-1133">Transmembrane helix</keyword>
<evidence type="ECO:0000313" key="3">
    <source>
        <dbReference type="EMBL" id="GII22318.1"/>
    </source>
</evidence>
<organism evidence="3 4">
    <name type="scientific">Planosporangium mesophilum</name>
    <dbReference type="NCBI Taxonomy" id="689768"/>
    <lineage>
        <taxon>Bacteria</taxon>
        <taxon>Bacillati</taxon>
        <taxon>Actinomycetota</taxon>
        <taxon>Actinomycetes</taxon>
        <taxon>Micromonosporales</taxon>
        <taxon>Micromonosporaceae</taxon>
        <taxon>Planosporangium</taxon>
    </lineage>
</organism>
<feature type="region of interest" description="Disordered" evidence="1">
    <location>
        <begin position="1"/>
        <end position="230"/>
    </location>
</feature>